<evidence type="ECO:0000256" key="5">
    <source>
        <dbReference type="ARBA" id="ARBA00022927"/>
    </source>
</evidence>
<evidence type="ECO:0000313" key="8">
    <source>
        <dbReference type="WBParaSite" id="Csp11.Scaffold629.g11175.t1"/>
    </source>
</evidence>
<keyword evidence="4" id="KW-0967">Endosome</keyword>
<dbReference type="GO" id="GO:0015031">
    <property type="term" value="P:protein transport"/>
    <property type="evidence" value="ECO:0007669"/>
    <property type="project" value="UniProtKB-KW"/>
</dbReference>
<dbReference type="PANTHER" id="PTHR13673">
    <property type="entry name" value="ESOPHAGEAL CANCER ASSOCIATED PROTEIN"/>
    <property type="match status" value="1"/>
</dbReference>
<dbReference type="GO" id="GO:0005768">
    <property type="term" value="C:endosome"/>
    <property type="evidence" value="ECO:0007669"/>
    <property type="project" value="UniProtKB-SubCell"/>
</dbReference>
<dbReference type="GO" id="GO:0032456">
    <property type="term" value="P:endocytic recycling"/>
    <property type="evidence" value="ECO:0007669"/>
    <property type="project" value="InterPro"/>
</dbReference>
<keyword evidence="3" id="KW-0813">Transport</keyword>
<feature type="region of interest" description="Disordered" evidence="6">
    <location>
        <begin position="71"/>
        <end position="91"/>
    </location>
</feature>
<dbReference type="PANTHER" id="PTHR13673:SF0">
    <property type="entry name" value="VPS35 ENDOSOMAL PROTEIN-SORTING FACTOR-LIKE"/>
    <property type="match status" value="1"/>
</dbReference>
<evidence type="ECO:0000256" key="4">
    <source>
        <dbReference type="ARBA" id="ARBA00022753"/>
    </source>
</evidence>
<dbReference type="InterPro" id="IPR009003">
    <property type="entry name" value="Peptidase_S1_PA"/>
</dbReference>
<evidence type="ECO:0000256" key="3">
    <source>
        <dbReference type="ARBA" id="ARBA00022448"/>
    </source>
</evidence>
<dbReference type="WBParaSite" id="Csp11.Scaffold629.g11175.t1">
    <property type="protein sequence ID" value="Csp11.Scaffold629.g11175.t1"/>
    <property type="gene ID" value="Csp11.Scaffold629.g11175"/>
</dbReference>
<name>A0A1I7TRY9_9PELO</name>
<keyword evidence="5" id="KW-0653">Protein transport</keyword>
<comment type="similarity">
    <text evidence="2">Belongs to the VPS35L family.</text>
</comment>
<dbReference type="eggNOG" id="KOG3682">
    <property type="taxonomic scope" value="Eukaryota"/>
</dbReference>
<dbReference type="Pfam" id="PF13365">
    <property type="entry name" value="Trypsin_2"/>
    <property type="match status" value="1"/>
</dbReference>
<organism evidence="7 8">
    <name type="scientific">Caenorhabditis tropicalis</name>
    <dbReference type="NCBI Taxonomy" id="1561998"/>
    <lineage>
        <taxon>Eukaryota</taxon>
        <taxon>Metazoa</taxon>
        <taxon>Ecdysozoa</taxon>
        <taxon>Nematoda</taxon>
        <taxon>Chromadorea</taxon>
        <taxon>Rhabditida</taxon>
        <taxon>Rhabditina</taxon>
        <taxon>Rhabditomorpha</taxon>
        <taxon>Rhabditoidea</taxon>
        <taxon>Rhabditidae</taxon>
        <taxon>Peloderinae</taxon>
        <taxon>Caenorhabditis</taxon>
    </lineage>
</organism>
<evidence type="ECO:0000256" key="1">
    <source>
        <dbReference type="ARBA" id="ARBA00004177"/>
    </source>
</evidence>
<sequence>MMGDERELDLPNNRITKSTIKSAFLLDEDALISLSYEIDDQQKCCRMDKAGKTFLLPDGWPTIQFSIVSNKAPSRPATPANRVSSPMMEDLPASPNEELTIERMKNYVYTVDGIIGCATAIADNVLATCYHCIKHFVTSGPNSDEIQSHRDAIILLTHAVKNQKIQVKIRAYSIEKDVVLLQSDENLMVDEGLQFRHAYFGQPYYLLGTPISDDGHPLQVLSGRISARLEGNLLSVGHSLHGHGSARPGASGGPVFGRQLLAGKPSLLGIVAAGQSISHETMLLTFISSNYVKIISTGTLHDAYLLSEKFKKQSLPKQMRKNKINTTFEDPLGATFGAAEHEENVDRDILNDSTKLRSLSLDNTLESRKTDRQHFDVELPDFQSWREKRAQIASLAKPREFVKSEIEMLRTRLKEITDEKNPQTVIKVADFSKKFIMYRENMVTAWGRENRVEAFKVLIESTHFMQSIPPPSEEFTYYWLLAMEVIDTFGKLVYDRLLSKSNEARNKNGQTDLPPKFTVEQVPKNVKDMAMNWFLKLSEIVDIPVRFYIECSMIACLKFFDDTNISVNLERLAFMCSQFPDDISSIFARVHLSRYSMHTEPLNRTPHWRVLHDWMQAPKDIMKDVHRRKESLTEARKQAISIQAISWIVQCIAHGALTVSDLVPLFAYCRRTSPVDEKTFILVSAIVEGLPSKYLAVHSEQVLDIVFALREDFEEPLTRLGKRYLAMPPIEENRKFVKNPFRSVWMRVADISNFKTFVDCCAAWTSYISKYYTLKDVNKILDLVLIRLKIDDQTKNPENISILIDLVASFIEFNADKTECLDIVTKSSFIKVVDLIGHDIQSTSNCSKRILEIFTKRFGKNSISSHSVGQFIVEKCRSVCKTYRLDDSDEEKMIERLVCSSISLIDFKRIPDMNQSIELIVRCREEMGLRQIILSHIINILLEFTQYVHSSMKSGKRRADFMRKCITTLSLTIPAIRDSSKRVKMTVQNIQLCLLANFIPQIEMSSERIIDYIDEINSNTTSPCTTISPLVNQFLSVLCYCPDGFSEDSSSLTHFSKLLAITERSHEDWSKESKGVPLAEIYINMLRYLCNCRRIDPLSSDGTQDFHVGDEEYLSSVDSNISDVITKLFSLANEPTIAVITLENVVMLFEMHEEMRSTIRGLLKRAVGAPPPLQKRLDSIIQDLRNEAESDENVHNILQRLSLL</sequence>
<comment type="subcellular location">
    <subcellularLocation>
        <location evidence="1">Endosome</location>
    </subcellularLocation>
</comment>
<dbReference type="SUPFAM" id="SSF50494">
    <property type="entry name" value="Trypsin-like serine proteases"/>
    <property type="match status" value="1"/>
</dbReference>
<keyword evidence="7" id="KW-1185">Reference proteome</keyword>
<reference evidence="8" key="1">
    <citation type="submission" date="2016-11" db="UniProtKB">
        <authorList>
            <consortium name="WormBaseParasite"/>
        </authorList>
    </citation>
    <scope>IDENTIFICATION</scope>
</reference>
<evidence type="ECO:0000256" key="6">
    <source>
        <dbReference type="SAM" id="MobiDB-lite"/>
    </source>
</evidence>
<dbReference type="AlphaFoldDB" id="A0A1I7TRY9"/>
<dbReference type="STRING" id="1561998.A0A1I7TRY9"/>
<dbReference type="InterPro" id="IPR029705">
    <property type="entry name" value="VPS35L"/>
</dbReference>
<accession>A0A1I7TRY9</accession>
<evidence type="ECO:0000313" key="7">
    <source>
        <dbReference type="Proteomes" id="UP000095282"/>
    </source>
</evidence>
<protein>
    <submittedName>
        <fullName evidence="8">Serine protease</fullName>
    </submittedName>
</protein>
<evidence type="ECO:0000256" key="2">
    <source>
        <dbReference type="ARBA" id="ARBA00010704"/>
    </source>
</evidence>
<dbReference type="Proteomes" id="UP000095282">
    <property type="component" value="Unplaced"/>
</dbReference>
<proteinExistence type="inferred from homology"/>